<evidence type="ECO:0000256" key="4">
    <source>
        <dbReference type="SAM" id="MobiDB-lite"/>
    </source>
</evidence>
<dbReference type="InterPro" id="IPR017441">
    <property type="entry name" value="Protein_kinase_ATP_BS"/>
</dbReference>
<feature type="compositionally biased region" description="Basic and acidic residues" evidence="4">
    <location>
        <begin position="708"/>
        <end position="722"/>
    </location>
</feature>
<dbReference type="InterPro" id="IPR008271">
    <property type="entry name" value="Ser/Thr_kinase_AS"/>
</dbReference>
<dbReference type="PROSITE" id="PS00108">
    <property type="entry name" value="PROTEIN_KINASE_ST"/>
    <property type="match status" value="1"/>
</dbReference>
<gene>
    <name evidence="6" type="ORF">FCC1311_007162</name>
</gene>
<keyword evidence="6" id="KW-0418">Kinase</keyword>
<keyword evidence="7" id="KW-1185">Reference proteome</keyword>
<feature type="region of interest" description="Disordered" evidence="4">
    <location>
        <begin position="492"/>
        <end position="522"/>
    </location>
</feature>
<protein>
    <submittedName>
        <fullName evidence="6">Protein kinase, putative</fullName>
    </submittedName>
</protein>
<dbReference type="GO" id="GO:0005524">
    <property type="term" value="F:ATP binding"/>
    <property type="evidence" value="ECO:0007669"/>
    <property type="project" value="UniProtKB-UniRule"/>
</dbReference>
<dbReference type="PANTHER" id="PTHR24347">
    <property type="entry name" value="SERINE/THREONINE-PROTEIN KINASE"/>
    <property type="match status" value="1"/>
</dbReference>
<dbReference type="SUPFAM" id="SSF56112">
    <property type="entry name" value="Protein kinase-like (PK-like)"/>
    <property type="match status" value="1"/>
</dbReference>
<keyword evidence="6" id="KW-0808">Transferase</keyword>
<feature type="compositionally biased region" description="Polar residues" evidence="4">
    <location>
        <begin position="501"/>
        <end position="512"/>
    </location>
</feature>
<dbReference type="SMART" id="SM00220">
    <property type="entry name" value="S_TKc"/>
    <property type="match status" value="1"/>
</dbReference>
<feature type="compositionally biased region" description="Acidic residues" evidence="4">
    <location>
        <begin position="723"/>
        <end position="734"/>
    </location>
</feature>
<dbReference type="CDD" id="cd05117">
    <property type="entry name" value="STKc_CAMK"/>
    <property type="match status" value="1"/>
</dbReference>
<organism evidence="6 7">
    <name type="scientific">Hondaea fermentalgiana</name>
    <dbReference type="NCBI Taxonomy" id="2315210"/>
    <lineage>
        <taxon>Eukaryota</taxon>
        <taxon>Sar</taxon>
        <taxon>Stramenopiles</taxon>
        <taxon>Bigyra</taxon>
        <taxon>Labyrinthulomycetes</taxon>
        <taxon>Thraustochytrida</taxon>
        <taxon>Thraustochytriidae</taxon>
        <taxon>Hondaea</taxon>
    </lineage>
</organism>
<evidence type="ECO:0000256" key="1">
    <source>
        <dbReference type="ARBA" id="ARBA00022741"/>
    </source>
</evidence>
<feature type="region of interest" description="Disordered" evidence="4">
    <location>
        <begin position="1"/>
        <end position="95"/>
    </location>
</feature>
<evidence type="ECO:0000256" key="3">
    <source>
        <dbReference type="PROSITE-ProRule" id="PRU10141"/>
    </source>
</evidence>
<feature type="domain" description="Protein kinase" evidence="5">
    <location>
        <begin position="103"/>
        <end position="368"/>
    </location>
</feature>
<dbReference type="Proteomes" id="UP000241890">
    <property type="component" value="Unassembled WGS sequence"/>
</dbReference>
<dbReference type="GO" id="GO:0004672">
    <property type="term" value="F:protein kinase activity"/>
    <property type="evidence" value="ECO:0007669"/>
    <property type="project" value="InterPro"/>
</dbReference>
<dbReference type="InterPro" id="IPR011009">
    <property type="entry name" value="Kinase-like_dom_sf"/>
</dbReference>
<dbReference type="PROSITE" id="PS50011">
    <property type="entry name" value="PROTEIN_KINASE_DOM"/>
    <property type="match status" value="1"/>
</dbReference>
<dbReference type="PROSITE" id="PS00107">
    <property type="entry name" value="PROTEIN_KINASE_ATP"/>
    <property type="match status" value="1"/>
</dbReference>
<evidence type="ECO:0000313" key="6">
    <source>
        <dbReference type="EMBL" id="GBG24498.1"/>
    </source>
</evidence>
<dbReference type="OrthoDB" id="539158at2759"/>
<comment type="caution">
    <text evidence="6">The sequence shown here is derived from an EMBL/GenBank/DDBJ whole genome shotgun (WGS) entry which is preliminary data.</text>
</comment>
<evidence type="ECO:0000313" key="7">
    <source>
        <dbReference type="Proteomes" id="UP000241890"/>
    </source>
</evidence>
<dbReference type="InterPro" id="IPR000719">
    <property type="entry name" value="Prot_kinase_dom"/>
</dbReference>
<dbReference type="AlphaFoldDB" id="A0A2R5G3Z4"/>
<feature type="compositionally biased region" description="Basic and acidic residues" evidence="4">
    <location>
        <begin position="16"/>
        <end position="54"/>
    </location>
</feature>
<keyword evidence="2 3" id="KW-0067">ATP-binding</keyword>
<evidence type="ECO:0000256" key="2">
    <source>
        <dbReference type="ARBA" id="ARBA00022840"/>
    </source>
</evidence>
<sequence length="734" mass="82272">MRRSWLPAWQRRSVKVQREAQRKQAEREERQRRERQDEADAEHGAKIHEQHPSENDDENDENDAANVPHRRREAGAAREHEAEARTEGTVASSNKPRTIYDDYSIRSEVGKGGYSRVYRAVQRSTGNTVAIKVMAVEDFDLEMHDIVENEIYIMERICEDMPELDSSFVQIIEVVRERERICIVMEFLEGGELFDRIVQRKHYTERDARTIMSRVTRTVRALHAQGIIHRDLKPENLVFQTKDDSANLKLMDFGLALELGSRDPHRSLEYVGTLGYVAPEILICKEYEPACDVFSLGVILFILLVGRQPFRGRNAAEQINATKTGAFSLHGPHWDSVSDSAKDLVERMLDVDPSTRITLDEAVRHPWMYTSSISAATRQLAGTLVDLRKFNDRRKIGVVAQHIMSQTTDDMRLALMGLLENTAHASGLTAKELMRILRALQPMRWRGSLTRDEFVSLMRGVGLGSLPAGEIFDVLLARSGTTNVGGRVYSATALRREPDTNDAQVSETQQTLDPDDDASHSPFEEAMAEPMVQIDEIVVGLSVIAVKGARERVLQSVFNFMADGRDASPGSLSAKGYAKVLRLIASYESINSRQAKNMLASDLATVFSDEARTPSRDNIDPEVAAGASSADHDADSMGEITFEDFRRGVLSIGNDVLTSFFTWRGLVRTVKSLDPLATRSGQASVKRITSYWTRITSMTRDNPAALADARRHGDVDVDHAASDDDDDPDEEDRN</sequence>
<reference evidence="6 7" key="1">
    <citation type="submission" date="2017-12" db="EMBL/GenBank/DDBJ databases">
        <title>Sequencing, de novo assembly and annotation of complete genome of a new Thraustochytrid species, strain FCC1311.</title>
        <authorList>
            <person name="Sedici K."/>
            <person name="Godart F."/>
            <person name="Aiese Cigliano R."/>
            <person name="Sanseverino W."/>
            <person name="Barakat M."/>
            <person name="Ortet P."/>
            <person name="Marechal E."/>
            <person name="Cagnac O."/>
            <person name="Amato A."/>
        </authorList>
    </citation>
    <scope>NUCLEOTIDE SEQUENCE [LARGE SCALE GENOMIC DNA]</scope>
</reference>
<feature type="region of interest" description="Disordered" evidence="4">
    <location>
        <begin position="612"/>
        <end position="632"/>
    </location>
</feature>
<dbReference type="Gene3D" id="1.10.510.10">
    <property type="entry name" value="Transferase(Phosphotransferase) domain 1"/>
    <property type="match status" value="1"/>
</dbReference>
<evidence type="ECO:0000259" key="5">
    <source>
        <dbReference type="PROSITE" id="PS50011"/>
    </source>
</evidence>
<proteinExistence type="predicted"/>
<dbReference type="EMBL" id="BEYU01000006">
    <property type="protein sequence ID" value="GBG24498.1"/>
    <property type="molecule type" value="Genomic_DNA"/>
</dbReference>
<feature type="region of interest" description="Disordered" evidence="4">
    <location>
        <begin position="706"/>
        <end position="734"/>
    </location>
</feature>
<dbReference type="InParanoid" id="A0A2R5G3Z4"/>
<keyword evidence="1 3" id="KW-0547">Nucleotide-binding</keyword>
<dbReference type="Pfam" id="PF00069">
    <property type="entry name" value="Pkinase"/>
    <property type="match status" value="1"/>
</dbReference>
<feature type="compositionally biased region" description="Basic and acidic residues" evidence="4">
    <location>
        <begin position="73"/>
        <end position="86"/>
    </location>
</feature>
<dbReference type="FunFam" id="1.10.510.10:FF:000571">
    <property type="entry name" value="Maternal embryonic leucine zipper kinase"/>
    <property type="match status" value="1"/>
</dbReference>
<accession>A0A2R5G3Z4</accession>
<feature type="binding site" evidence="3">
    <location>
        <position position="132"/>
    </location>
    <ligand>
        <name>ATP</name>
        <dbReference type="ChEBI" id="CHEBI:30616"/>
    </ligand>
</feature>
<name>A0A2R5G3Z4_9STRA</name>